<comment type="caution">
    <text evidence="2">The sequence shown here is derived from an EMBL/GenBank/DDBJ whole genome shotgun (WGS) entry which is preliminary data.</text>
</comment>
<accession>A0AAW2GDM7</accession>
<feature type="compositionally biased region" description="Polar residues" evidence="1">
    <location>
        <begin position="1"/>
        <end position="10"/>
    </location>
</feature>
<feature type="compositionally biased region" description="Acidic residues" evidence="1">
    <location>
        <begin position="14"/>
        <end position="24"/>
    </location>
</feature>
<reference evidence="2 3" key="1">
    <citation type="submission" date="2023-03" db="EMBL/GenBank/DDBJ databases">
        <title>High recombination rates correlate with genetic variation in Cardiocondyla obscurior ants.</title>
        <authorList>
            <person name="Errbii M."/>
        </authorList>
    </citation>
    <scope>NUCLEOTIDE SEQUENCE [LARGE SCALE GENOMIC DNA]</scope>
    <source>
        <strain evidence="2">Alpha-2009</strain>
        <tissue evidence="2">Whole body</tissue>
    </source>
</reference>
<evidence type="ECO:0000313" key="3">
    <source>
        <dbReference type="Proteomes" id="UP001430953"/>
    </source>
</evidence>
<feature type="region of interest" description="Disordered" evidence="1">
    <location>
        <begin position="1"/>
        <end position="38"/>
    </location>
</feature>
<gene>
    <name evidence="2" type="ORF">PUN28_004427</name>
</gene>
<dbReference type="AlphaFoldDB" id="A0AAW2GDM7"/>
<dbReference type="Proteomes" id="UP001430953">
    <property type="component" value="Unassembled WGS sequence"/>
</dbReference>
<evidence type="ECO:0000313" key="2">
    <source>
        <dbReference type="EMBL" id="KAL0125284.1"/>
    </source>
</evidence>
<organism evidence="2 3">
    <name type="scientific">Cardiocondyla obscurior</name>
    <dbReference type="NCBI Taxonomy" id="286306"/>
    <lineage>
        <taxon>Eukaryota</taxon>
        <taxon>Metazoa</taxon>
        <taxon>Ecdysozoa</taxon>
        <taxon>Arthropoda</taxon>
        <taxon>Hexapoda</taxon>
        <taxon>Insecta</taxon>
        <taxon>Pterygota</taxon>
        <taxon>Neoptera</taxon>
        <taxon>Endopterygota</taxon>
        <taxon>Hymenoptera</taxon>
        <taxon>Apocrita</taxon>
        <taxon>Aculeata</taxon>
        <taxon>Formicoidea</taxon>
        <taxon>Formicidae</taxon>
        <taxon>Myrmicinae</taxon>
        <taxon>Cardiocondyla</taxon>
    </lineage>
</organism>
<proteinExistence type="predicted"/>
<name>A0AAW2GDM7_9HYME</name>
<protein>
    <submittedName>
        <fullName evidence="2">Uncharacterized protein</fullName>
    </submittedName>
</protein>
<evidence type="ECO:0000256" key="1">
    <source>
        <dbReference type="SAM" id="MobiDB-lite"/>
    </source>
</evidence>
<dbReference type="EMBL" id="JADYXP020000004">
    <property type="protein sequence ID" value="KAL0125284.1"/>
    <property type="molecule type" value="Genomic_DNA"/>
</dbReference>
<keyword evidence="3" id="KW-1185">Reference proteome</keyword>
<sequence length="73" mass="8129">MLQCETQNGSAEMEGVEEEEEEEKEKEKTKKGEAGGGSRAGFIVKLYRAAKAKFLVAPRPITRVCLIVLRQEC</sequence>